<evidence type="ECO:0000256" key="3">
    <source>
        <dbReference type="ARBA" id="ARBA00022723"/>
    </source>
</evidence>
<evidence type="ECO:0000313" key="9">
    <source>
        <dbReference type="EMBL" id="KAF2898703.1"/>
    </source>
</evidence>
<dbReference type="CDD" id="cd16029">
    <property type="entry name" value="4-S"/>
    <property type="match status" value="1"/>
</dbReference>
<dbReference type="SUPFAM" id="SSF53649">
    <property type="entry name" value="Alkaline phosphatase-like"/>
    <property type="match status" value="1"/>
</dbReference>
<dbReference type="PROSITE" id="PS00523">
    <property type="entry name" value="SULFATASE_1"/>
    <property type="match status" value="1"/>
</dbReference>
<dbReference type="Gene3D" id="3.30.1120.10">
    <property type="match status" value="1"/>
</dbReference>
<dbReference type="EMBL" id="VTPC01003344">
    <property type="protein sequence ID" value="KAF2898703.1"/>
    <property type="molecule type" value="Genomic_DNA"/>
</dbReference>
<evidence type="ECO:0000256" key="2">
    <source>
        <dbReference type="ARBA" id="ARBA00008779"/>
    </source>
</evidence>
<evidence type="ECO:0000256" key="7">
    <source>
        <dbReference type="SAM" id="SignalP"/>
    </source>
</evidence>
<dbReference type="PANTHER" id="PTHR10342">
    <property type="entry name" value="ARYLSULFATASE"/>
    <property type="match status" value="1"/>
</dbReference>
<dbReference type="AlphaFoldDB" id="A0A8K0D3H7"/>
<organism evidence="9 10">
    <name type="scientific">Ignelater luminosus</name>
    <name type="common">Cucubano</name>
    <name type="synonym">Pyrophorus luminosus</name>
    <dbReference type="NCBI Taxonomy" id="2038154"/>
    <lineage>
        <taxon>Eukaryota</taxon>
        <taxon>Metazoa</taxon>
        <taxon>Ecdysozoa</taxon>
        <taxon>Arthropoda</taxon>
        <taxon>Hexapoda</taxon>
        <taxon>Insecta</taxon>
        <taxon>Pterygota</taxon>
        <taxon>Neoptera</taxon>
        <taxon>Endopterygota</taxon>
        <taxon>Coleoptera</taxon>
        <taxon>Polyphaga</taxon>
        <taxon>Elateriformia</taxon>
        <taxon>Elateroidea</taxon>
        <taxon>Elateridae</taxon>
        <taxon>Agrypninae</taxon>
        <taxon>Pyrophorini</taxon>
        <taxon>Ignelater</taxon>
    </lineage>
</organism>
<reference evidence="9" key="1">
    <citation type="submission" date="2019-08" db="EMBL/GenBank/DDBJ databases">
        <title>The genome of the North American firefly Photinus pyralis.</title>
        <authorList>
            <consortium name="Photinus pyralis genome working group"/>
            <person name="Fallon T.R."/>
            <person name="Sander Lower S.E."/>
            <person name="Weng J.-K."/>
        </authorList>
    </citation>
    <scope>NUCLEOTIDE SEQUENCE</scope>
    <source>
        <strain evidence="9">TRF0915ILg1</strain>
        <tissue evidence="9">Whole body</tissue>
    </source>
</reference>
<keyword evidence="3" id="KW-0479">Metal-binding</keyword>
<gene>
    <name evidence="9" type="ORF">ILUMI_07478</name>
</gene>
<dbReference type="GO" id="GO:0046872">
    <property type="term" value="F:metal ion binding"/>
    <property type="evidence" value="ECO:0007669"/>
    <property type="project" value="UniProtKB-KW"/>
</dbReference>
<sequence>MLTVNYGKFLLLIYLCSTIKTTRSKHSDSPHVILIVADDVGWNDVGFHGSNQIPTPNIDALAYNGIILNRFYTAPSCTPSRTALLTGQYPTRFGLQGIPIAAGENQHLPEDVPTLPERLKELGYKTHLIGKWNLGAAFKNVTPNGRGFDSYFGYWNSYIGYFDHEAKGDNMKGFDMHYNFEPAWDTYGQYATDLFTKVAEEMIWQHDVSQPMFLMLSHLAGHSGKNGIELEVPDVEENDRMFGYIADVKRRRYAGIIHELDKSVGRVIEVLEDRKMLDNSVVIIISDNGAQTVGNYRNWGSNWPLRGLKMTVHEGGIRNFAAAYSSLFQNPGRVNNDLFFIADLMPTIYAAGGGNVEDLAPMDGINQWQLLTQNTGLRRSEALLHIDEVRKCSAYISDYGRYKLINGSSLFEDYDLYFGEDGRDNSSPPYDINAVISSPAYVAIGKDIPVDRMLQLRKEVTMGNCRRPISPNNRCNYKNWCLYDLFEDPCETTNLASTYPEVVDKLSQKLAEAWMHLKPQKPKFVDPRANPIYCNNTWFTWLDD</sequence>
<comment type="similarity">
    <text evidence="2">Belongs to the sulfatase family.</text>
</comment>
<keyword evidence="6" id="KW-0325">Glycoprotein</keyword>
<dbReference type="Gene3D" id="3.40.720.10">
    <property type="entry name" value="Alkaline Phosphatase, subunit A"/>
    <property type="match status" value="1"/>
</dbReference>
<evidence type="ECO:0000256" key="5">
    <source>
        <dbReference type="ARBA" id="ARBA00022837"/>
    </source>
</evidence>
<feature type="signal peptide" evidence="7">
    <location>
        <begin position="1"/>
        <end position="24"/>
    </location>
</feature>
<dbReference type="PANTHER" id="PTHR10342:SF273">
    <property type="entry name" value="RE14504P"/>
    <property type="match status" value="1"/>
</dbReference>
<dbReference type="OrthoDB" id="103349at2759"/>
<dbReference type="GO" id="GO:0008484">
    <property type="term" value="F:sulfuric ester hydrolase activity"/>
    <property type="evidence" value="ECO:0007669"/>
    <property type="project" value="InterPro"/>
</dbReference>
<accession>A0A8K0D3H7</accession>
<keyword evidence="5" id="KW-0106">Calcium</keyword>
<evidence type="ECO:0000256" key="1">
    <source>
        <dbReference type="ARBA" id="ARBA00001913"/>
    </source>
</evidence>
<comment type="cofactor">
    <cofactor evidence="1">
        <name>Ca(2+)</name>
        <dbReference type="ChEBI" id="CHEBI:29108"/>
    </cofactor>
</comment>
<dbReference type="InterPro" id="IPR017850">
    <property type="entry name" value="Alkaline_phosphatase_core_sf"/>
</dbReference>
<comment type="caution">
    <text evidence="9">The sequence shown here is derived from an EMBL/GenBank/DDBJ whole genome shotgun (WGS) entry which is preliminary data.</text>
</comment>
<feature type="domain" description="Sulfatase N-terminal" evidence="8">
    <location>
        <begin position="30"/>
        <end position="351"/>
    </location>
</feature>
<keyword evidence="10" id="KW-1185">Reference proteome</keyword>
<dbReference type="InterPro" id="IPR047115">
    <property type="entry name" value="ARSB"/>
</dbReference>
<dbReference type="InterPro" id="IPR000917">
    <property type="entry name" value="Sulfatase_N"/>
</dbReference>
<protein>
    <recommendedName>
        <fullName evidence="8">Sulfatase N-terminal domain-containing protein</fullName>
    </recommendedName>
</protein>
<evidence type="ECO:0000259" key="8">
    <source>
        <dbReference type="Pfam" id="PF00884"/>
    </source>
</evidence>
<dbReference type="Proteomes" id="UP000801492">
    <property type="component" value="Unassembled WGS sequence"/>
</dbReference>
<evidence type="ECO:0000256" key="6">
    <source>
        <dbReference type="ARBA" id="ARBA00023180"/>
    </source>
</evidence>
<proteinExistence type="inferred from homology"/>
<dbReference type="InterPro" id="IPR024607">
    <property type="entry name" value="Sulfatase_CS"/>
</dbReference>
<evidence type="ECO:0000256" key="4">
    <source>
        <dbReference type="ARBA" id="ARBA00022801"/>
    </source>
</evidence>
<dbReference type="Pfam" id="PF00884">
    <property type="entry name" value="Sulfatase"/>
    <property type="match status" value="1"/>
</dbReference>
<name>A0A8K0D3H7_IGNLU</name>
<keyword evidence="7" id="KW-0732">Signal</keyword>
<keyword evidence="4" id="KW-0378">Hydrolase</keyword>
<evidence type="ECO:0000313" key="10">
    <source>
        <dbReference type="Proteomes" id="UP000801492"/>
    </source>
</evidence>
<feature type="chain" id="PRO_5035431133" description="Sulfatase N-terminal domain-containing protein" evidence="7">
    <location>
        <begin position="25"/>
        <end position="544"/>
    </location>
</feature>